<comment type="caution">
    <text evidence="2">The sequence shown here is derived from an EMBL/GenBank/DDBJ whole genome shotgun (WGS) entry which is preliminary data.</text>
</comment>
<name>X0ZXE9_9ZZZZ</name>
<gene>
    <name evidence="2" type="ORF">S01H4_04230</name>
</gene>
<evidence type="ECO:0000259" key="1">
    <source>
        <dbReference type="SMART" id="SM01008"/>
    </source>
</evidence>
<feature type="domain" description="Aldehyde oxidase/xanthine dehydrogenase a/b hammerhead" evidence="1">
    <location>
        <begin position="21"/>
        <end position="84"/>
    </location>
</feature>
<dbReference type="SMART" id="SM01008">
    <property type="entry name" value="Ald_Xan_dh_C"/>
    <property type="match status" value="1"/>
</dbReference>
<dbReference type="Pfam" id="PF01315">
    <property type="entry name" value="Ald_Xan_dh_C"/>
    <property type="match status" value="1"/>
</dbReference>
<dbReference type="PANTHER" id="PTHR47495">
    <property type="entry name" value="ALDEHYDE DEHYDROGENASE"/>
    <property type="match status" value="1"/>
</dbReference>
<reference evidence="2" key="1">
    <citation type="journal article" date="2014" name="Front. Microbiol.">
        <title>High frequency of phylogenetically diverse reductive dehalogenase-homologous genes in deep subseafloor sedimentary metagenomes.</title>
        <authorList>
            <person name="Kawai M."/>
            <person name="Futagami T."/>
            <person name="Toyoda A."/>
            <person name="Takaki Y."/>
            <person name="Nishi S."/>
            <person name="Hori S."/>
            <person name="Arai W."/>
            <person name="Tsubouchi T."/>
            <person name="Morono Y."/>
            <person name="Uchiyama I."/>
            <person name="Ito T."/>
            <person name="Fujiyama A."/>
            <person name="Inagaki F."/>
            <person name="Takami H."/>
        </authorList>
    </citation>
    <scope>NUCLEOTIDE SEQUENCE</scope>
    <source>
        <strain evidence="2">Expedition CK06-06</strain>
    </source>
</reference>
<dbReference type="AlphaFoldDB" id="X0ZXE9"/>
<dbReference type="InterPro" id="IPR052516">
    <property type="entry name" value="N-heterocyclic_Hydroxylase"/>
</dbReference>
<sequence length="84" mass="9255">MSEFKVVGKAIPRHDAWAKVKGELKYADDFSLPGMLYAKVCRSKYPAAKLISVDISKAKSLKGVKAVLTARDVPRNETVTKFGQ</sequence>
<dbReference type="EMBL" id="BART01001115">
    <property type="protein sequence ID" value="GAG62562.1"/>
    <property type="molecule type" value="Genomic_DNA"/>
</dbReference>
<dbReference type="InterPro" id="IPR000674">
    <property type="entry name" value="Ald_Oxase/Xan_DH_a/b"/>
</dbReference>
<evidence type="ECO:0000313" key="2">
    <source>
        <dbReference type="EMBL" id="GAG62562.1"/>
    </source>
</evidence>
<dbReference type="InterPro" id="IPR036856">
    <property type="entry name" value="Ald_Oxase/Xan_DH_a/b_sf"/>
</dbReference>
<dbReference type="Gene3D" id="3.90.1170.50">
    <property type="entry name" value="Aldehyde oxidase/xanthine dehydrogenase, a/b hammerhead"/>
    <property type="match status" value="1"/>
</dbReference>
<accession>X0ZXE9</accession>
<proteinExistence type="predicted"/>
<dbReference type="SUPFAM" id="SSF54665">
    <property type="entry name" value="CO dehydrogenase molybdoprotein N-domain-like"/>
    <property type="match status" value="1"/>
</dbReference>
<protein>
    <recommendedName>
        <fullName evidence="1">Aldehyde oxidase/xanthine dehydrogenase a/b hammerhead domain-containing protein</fullName>
    </recommendedName>
</protein>
<dbReference type="PANTHER" id="PTHR47495:SF1">
    <property type="entry name" value="BLL3820 PROTEIN"/>
    <property type="match status" value="1"/>
</dbReference>
<organism evidence="2">
    <name type="scientific">marine sediment metagenome</name>
    <dbReference type="NCBI Taxonomy" id="412755"/>
    <lineage>
        <taxon>unclassified sequences</taxon>
        <taxon>metagenomes</taxon>
        <taxon>ecological metagenomes</taxon>
    </lineage>
</organism>